<dbReference type="InterPro" id="IPR001851">
    <property type="entry name" value="ABC_transp_permease"/>
</dbReference>
<evidence type="ECO:0000256" key="5">
    <source>
        <dbReference type="ARBA" id="ARBA00023136"/>
    </source>
</evidence>
<gene>
    <name evidence="8" type="ORF">GCM10008939_27840</name>
</gene>
<dbReference type="PANTHER" id="PTHR30482:SF10">
    <property type="entry name" value="HIGH-AFFINITY BRANCHED-CHAIN AMINO ACID TRANSPORT PROTEIN BRAE"/>
    <property type="match status" value="1"/>
</dbReference>
<accession>A0A917PK24</accession>
<dbReference type="AlphaFoldDB" id="A0A917PK24"/>
<keyword evidence="9" id="KW-1185">Reference proteome</keyword>
<feature type="transmembrane region" description="Helical" evidence="7">
    <location>
        <begin position="288"/>
        <end position="310"/>
    </location>
</feature>
<reference evidence="8" key="2">
    <citation type="submission" date="2020-09" db="EMBL/GenBank/DDBJ databases">
        <authorList>
            <person name="Sun Q."/>
            <person name="Ohkuma M."/>
        </authorList>
    </citation>
    <scope>NUCLEOTIDE SEQUENCE</scope>
    <source>
        <strain evidence="8">JCM 14371</strain>
    </source>
</reference>
<comment type="caution">
    <text evidence="8">The sequence shown here is derived from an EMBL/GenBank/DDBJ whole genome shotgun (WGS) entry which is preliminary data.</text>
</comment>
<feature type="transmembrane region" description="Helical" evidence="7">
    <location>
        <begin position="247"/>
        <end position="276"/>
    </location>
</feature>
<evidence type="ECO:0000256" key="6">
    <source>
        <dbReference type="SAM" id="MobiDB-lite"/>
    </source>
</evidence>
<dbReference type="EMBL" id="BMOE01000010">
    <property type="protein sequence ID" value="GGJ82364.1"/>
    <property type="molecule type" value="Genomic_DNA"/>
</dbReference>
<evidence type="ECO:0000313" key="8">
    <source>
        <dbReference type="EMBL" id="GGJ82364.1"/>
    </source>
</evidence>
<feature type="transmembrane region" description="Helical" evidence="7">
    <location>
        <begin position="64"/>
        <end position="82"/>
    </location>
</feature>
<dbReference type="PANTHER" id="PTHR30482">
    <property type="entry name" value="HIGH-AFFINITY BRANCHED-CHAIN AMINO ACID TRANSPORT SYSTEM PERMEASE"/>
    <property type="match status" value="1"/>
</dbReference>
<evidence type="ECO:0000256" key="1">
    <source>
        <dbReference type="ARBA" id="ARBA00004651"/>
    </source>
</evidence>
<reference evidence="8" key="1">
    <citation type="journal article" date="2014" name="Int. J. Syst. Evol. Microbiol.">
        <title>Complete genome sequence of Corynebacterium casei LMG S-19264T (=DSM 44701T), isolated from a smear-ripened cheese.</title>
        <authorList>
            <consortium name="US DOE Joint Genome Institute (JGI-PGF)"/>
            <person name="Walter F."/>
            <person name="Albersmeier A."/>
            <person name="Kalinowski J."/>
            <person name="Ruckert C."/>
        </authorList>
    </citation>
    <scope>NUCLEOTIDE SEQUENCE</scope>
    <source>
        <strain evidence="8">JCM 14371</strain>
    </source>
</reference>
<comment type="subcellular location">
    <subcellularLocation>
        <location evidence="1">Cell membrane</location>
        <topology evidence="1">Multi-pass membrane protein</topology>
    </subcellularLocation>
</comment>
<feature type="region of interest" description="Disordered" evidence="6">
    <location>
        <begin position="316"/>
        <end position="339"/>
    </location>
</feature>
<name>A0A917PK24_9DEIO</name>
<dbReference type="CDD" id="cd06581">
    <property type="entry name" value="TM_PBP1_LivM_like"/>
    <property type="match status" value="1"/>
</dbReference>
<feature type="compositionally biased region" description="Pro residues" evidence="6">
    <location>
        <begin position="316"/>
        <end position="330"/>
    </location>
</feature>
<keyword evidence="3 7" id="KW-0812">Transmembrane</keyword>
<feature type="transmembrane region" description="Helical" evidence="7">
    <location>
        <begin position="88"/>
        <end position="113"/>
    </location>
</feature>
<evidence type="ECO:0000256" key="7">
    <source>
        <dbReference type="SAM" id="Phobius"/>
    </source>
</evidence>
<dbReference type="GO" id="GO:0015658">
    <property type="term" value="F:branched-chain amino acid transmembrane transporter activity"/>
    <property type="evidence" value="ECO:0007669"/>
    <property type="project" value="InterPro"/>
</dbReference>
<dbReference type="GO" id="GO:0005886">
    <property type="term" value="C:plasma membrane"/>
    <property type="evidence" value="ECO:0007669"/>
    <property type="project" value="UniProtKB-SubCell"/>
</dbReference>
<dbReference type="Proteomes" id="UP000635726">
    <property type="component" value="Unassembled WGS sequence"/>
</dbReference>
<keyword evidence="5 7" id="KW-0472">Membrane</keyword>
<feature type="transmembrane region" description="Helical" evidence="7">
    <location>
        <begin position="163"/>
        <end position="180"/>
    </location>
</feature>
<feature type="transmembrane region" description="Helical" evidence="7">
    <location>
        <begin position="214"/>
        <end position="235"/>
    </location>
</feature>
<dbReference type="InterPro" id="IPR043428">
    <property type="entry name" value="LivM-like"/>
</dbReference>
<sequence length="339" mass="36105">MLVLFPASLESDQNRMTPPTPEDTMDFLQTYGFLIVTMLQQGLLGLSLYFPLMAGQLSLASPGFYSLGGYIAAILLTAPQFAPWRDALGGWIFPVSWLLSALASALLGVLVGIPALRLRGIYLALATIAFVQILQVLSLNLSITGGAVGLFGIPQAFGFVDRWQYVFVFLPTVLIVLLFAHRLQGSRVGRAFRAIREDELAADAMGIPPTRYKVLAFVIGAVVAGVVGAMSAPFLNTWNARQGTFDASIAFLAYTLIGGSRSMWGPLLGGALLASLPELLRGLADWRLVINGLVLVVASLYLPQGIVGALGRLRRPAPPQRPAPPAPPAVRGPALGDTP</sequence>
<keyword evidence="2" id="KW-1003">Cell membrane</keyword>
<evidence type="ECO:0000256" key="4">
    <source>
        <dbReference type="ARBA" id="ARBA00022989"/>
    </source>
</evidence>
<protein>
    <submittedName>
        <fullName evidence="8">Branched-chain amino acid ABC transporter permease</fullName>
    </submittedName>
</protein>
<evidence type="ECO:0000256" key="2">
    <source>
        <dbReference type="ARBA" id="ARBA00022475"/>
    </source>
</evidence>
<keyword evidence="4 7" id="KW-1133">Transmembrane helix</keyword>
<evidence type="ECO:0000313" key="9">
    <source>
        <dbReference type="Proteomes" id="UP000635726"/>
    </source>
</evidence>
<evidence type="ECO:0000256" key="3">
    <source>
        <dbReference type="ARBA" id="ARBA00022692"/>
    </source>
</evidence>
<feature type="transmembrane region" description="Helical" evidence="7">
    <location>
        <begin position="31"/>
        <end position="52"/>
    </location>
</feature>
<feature type="transmembrane region" description="Helical" evidence="7">
    <location>
        <begin position="120"/>
        <end position="143"/>
    </location>
</feature>
<dbReference type="Pfam" id="PF02653">
    <property type="entry name" value="BPD_transp_2"/>
    <property type="match status" value="1"/>
</dbReference>
<proteinExistence type="predicted"/>
<organism evidence="8 9">
    <name type="scientific">Deinococcus aquiradiocola</name>
    <dbReference type="NCBI Taxonomy" id="393059"/>
    <lineage>
        <taxon>Bacteria</taxon>
        <taxon>Thermotogati</taxon>
        <taxon>Deinococcota</taxon>
        <taxon>Deinococci</taxon>
        <taxon>Deinococcales</taxon>
        <taxon>Deinococcaceae</taxon>
        <taxon>Deinococcus</taxon>
    </lineage>
</organism>